<feature type="region of interest" description="Disordered" evidence="7">
    <location>
        <begin position="47"/>
        <end position="114"/>
    </location>
</feature>
<evidence type="ECO:0000256" key="5">
    <source>
        <dbReference type="ARBA" id="ARBA00022801"/>
    </source>
</evidence>
<reference evidence="10" key="2">
    <citation type="submission" date="2021-09" db="EMBL/GenBank/DDBJ databases">
        <authorList>
            <person name="Gilroy R."/>
        </authorList>
    </citation>
    <scope>NUCLEOTIDE SEQUENCE</scope>
    <source>
        <strain evidence="10">ChiGjej2B2-7701</strain>
    </source>
</reference>
<dbReference type="AlphaFoldDB" id="A0A921LS81"/>
<protein>
    <submittedName>
        <fullName evidence="10">NlpC/P60 family protein</fullName>
    </submittedName>
</protein>
<name>A0A921LS81_9ACTN</name>
<evidence type="ECO:0000313" key="10">
    <source>
        <dbReference type="EMBL" id="HJG29833.1"/>
    </source>
</evidence>
<dbReference type="GO" id="GO:0016998">
    <property type="term" value="P:cell wall macromolecule catabolic process"/>
    <property type="evidence" value="ECO:0007669"/>
    <property type="project" value="InterPro"/>
</dbReference>
<keyword evidence="6" id="KW-0788">Thiol protease</keyword>
<dbReference type="InterPro" id="IPR000064">
    <property type="entry name" value="NLP_P60_dom"/>
</dbReference>
<comment type="similarity">
    <text evidence="2">Belongs to the glycosyl hydrolase 25 family.</text>
</comment>
<evidence type="ECO:0000256" key="3">
    <source>
        <dbReference type="ARBA" id="ARBA00022670"/>
    </source>
</evidence>
<comment type="similarity">
    <text evidence="1">Belongs to the peptidase C40 family.</text>
</comment>
<feature type="chain" id="PRO_5037127699" evidence="8">
    <location>
        <begin position="30"/>
        <end position="747"/>
    </location>
</feature>
<reference evidence="10" key="1">
    <citation type="journal article" date="2021" name="PeerJ">
        <title>Extensive microbial diversity within the chicken gut microbiome revealed by metagenomics and culture.</title>
        <authorList>
            <person name="Gilroy R."/>
            <person name="Ravi A."/>
            <person name="Getino M."/>
            <person name="Pursley I."/>
            <person name="Horton D.L."/>
            <person name="Alikhan N.F."/>
            <person name="Baker D."/>
            <person name="Gharbi K."/>
            <person name="Hall N."/>
            <person name="Watson M."/>
            <person name="Adriaenssens E.M."/>
            <person name="Foster-Nyarko E."/>
            <person name="Jarju S."/>
            <person name="Secka A."/>
            <person name="Antonio M."/>
            <person name="Oren A."/>
            <person name="Chaudhuri R.R."/>
            <person name="La Ragione R."/>
            <person name="Hildebrand F."/>
            <person name="Pallen M.J."/>
        </authorList>
    </citation>
    <scope>NUCLEOTIDE SEQUENCE</scope>
    <source>
        <strain evidence="10">ChiGjej2B2-7701</strain>
    </source>
</reference>
<dbReference type="SUPFAM" id="SSF51445">
    <property type="entry name" value="(Trans)glycosidases"/>
    <property type="match status" value="1"/>
</dbReference>
<dbReference type="Proteomes" id="UP000746751">
    <property type="component" value="Unassembled WGS sequence"/>
</dbReference>
<evidence type="ECO:0000256" key="2">
    <source>
        <dbReference type="ARBA" id="ARBA00010646"/>
    </source>
</evidence>
<evidence type="ECO:0000256" key="6">
    <source>
        <dbReference type="ARBA" id="ARBA00022807"/>
    </source>
</evidence>
<keyword evidence="5" id="KW-0378">Hydrolase</keyword>
<dbReference type="GO" id="GO:0003796">
    <property type="term" value="F:lysozyme activity"/>
    <property type="evidence" value="ECO:0007669"/>
    <property type="project" value="InterPro"/>
</dbReference>
<dbReference type="GO" id="GO:0006508">
    <property type="term" value="P:proteolysis"/>
    <property type="evidence" value="ECO:0007669"/>
    <property type="project" value="UniProtKB-KW"/>
</dbReference>
<dbReference type="PROSITE" id="PS51904">
    <property type="entry name" value="GLYCOSYL_HYDROL_F25_2"/>
    <property type="match status" value="1"/>
</dbReference>
<dbReference type="Gene3D" id="2.10.270.10">
    <property type="entry name" value="Cholin Binding"/>
    <property type="match status" value="2"/>
</dbReference>
<dbReference type="GO" id="GO:0009253">
    <property type="term" value="P:peptidoglycan catabolic process"/>
    <property type="evidence" value="ECO:0007669"/>
    <property type="project" value="InterPro"/>
</dbReference>
<dbReference type="PANTHER" id="PTHR34135:SF2">
    <property type="entry name" value="LYSOZYME"/>
    <property type="match status" value="1"/>
</dbReference>
<dbReference type="InterPro" id="IPR018337">
    <property type="entry name" value="Cell_wall/Cho-bd_repeat"/>
</dbReference>
<evidence type="ECO:0000259" key="9">
    <source>
        <dbReference type="PROSITE" id="PS51935"/>
    </source>
</evidence>
<evidence type="ECO:0000256" key="1">
    <source>
        <dbReference type="ARBA" id="ARBA00007074"/>
    </source>
</evidence>
<evidence type="ECO:0000256" key="7">
    <source>
        <dbReference type="SAM" id="MobiDB-lite"/>
    </source>
</evidence>
<dbReference type="GO" id="GO:0008234">
    <property type="term" value="F:cysteine-type peptidase activity"/>
    <property type="evidence" value="ECO:0007669"/>
    <property type="project" value="UniProtKB-KW"/>
</dbReference>
<dbReference type="Pfam" id="PF00877">
    <property type="entry name" value="NLPC_P60"/>
    <property type="match status" value="1"/>
</dbReference>
<dbReference type="PROSITE" id="PS51935">
    <property type="entry name" value="NLPC_P60"/>
    <property type="match status" value="1"/>
</dbReference>
<gene>
    <name evidence="10" type="ORF">K8U80_00355</name>
</gene>
<proteinExistence type="inferred from homology"/>
<dbReference type="Pfam" id="PF01183">
    <property type="entry name" value="Glyco_hydro_25"/>
    <property type="match status" value="1"/>
</dbReference>
<dbReference type="Gene3D" id="3.20.20.80">
    <property type="entry name" value="Glycosidases"/>
    <property type="match status" value="1"/>
</dbReference>
<dbReference type="PANTHER" id="PTHR34135">
    <property type="entry name" value="LYSOZYME"/>
    <property type="match status" value="1"/>
</dbReference>
<sequence length="747" mass="82570">MLRFRRTIAVALTTVMCSAYVLQPLSIYADVTLQEEPVVADTATAEVTGSEDQVAADEAQEPSAGDSAVDETADTNDAAVLPESPEEADVADPSAAAEAEGVDAADESDQSEELTLNSWRYENGKLRDDLEDDGIALLSMTTLPEGATAQGIDVSEFQGTIDWDKVKAAGVDYAIIRIGWGSEHTDAQWRRNVQECERLGIPWGAYLYSYAEDAHGATLEANFTIEQLRGLTPDMPIYYDLEDNSILSGDDAHDQAAMAEVASTWCTMIEDAGYTPGVYASTRWWNNYLTDSCFDQWHRWVAQYYTVCQYEGEYTMWQYTSSGLVDGIVGNTGSNPNVDVNYWYGEPLSEPVSDYTGWVDADGEECDAAHATGWVDAGFPAASKFFYDPSTDAWYWAEADGSIAKNHDAFVPLNNQVAGDAWENASTSWRVNNGKWVRLGADGAMIKGEDYVASEDAWYYFDLVTGEMAHGFRLVSADGSSKWVFYDYTTGIMAHGEKYVDDSHGDQAGWMYFDENTGAVVYGWREISDGNGGTKWVYYDDVTGRMVYGRRTIDGYSRYFDPYTGACDKIGYQNPSQYFQVSSRNVTLPAAAYSTPYSYVTPSRIDVDASRQDCVNAMVSRAYEYLGAPYVWNYSLSPSQGVDCSGLVMQCLFACGMDLDDYNPYMHWYDPWHAHDANNMAADARFKHVSLSERQPGDLIFYPGHVAIYVGNDKIIEAYTPATGVRMAGTYSGGFTVTAVARPLTNA</sequence>
<dbReference type="SUPFAM" id="SSF54001">
    <property type="entry name" value="Cysteine proteinases"/>
    <property type="match status" value="1"/>
</dbReference>
<feature type="signal peptide" evidence="8">
    <location>
        <begin position="1"/>
        <end position="29"/>
    </location>
</feature>
<comment type="caution">
    <text evidence="10">The sequence shown here is derived from an EMBL/GenBank/DDBJ whole genome shotgun (WGS) entry which is preliminary data.</text>
</comment>
<keyword evidence="4" id="KW-0677">Repeat</keyword>
<dbReference type="SUPFAM" id="SSF69360">
    <property type="entry name" value="Cell wall binding repeat"/>
    <property type="match status" value="1"/>
</dbReference>
<feature type="compositionally biased region" description="Acidic residues" evidence="7">
    <location>
        <begin position="100"/>
        <end position="112"/>
    </location>
</feature>
<evidence type="ECO:0000256" key="8">
    <source>
        <dbReference type="SAM" id="SignalP"/>
    </source>
</evidence>
<organism evidence="10 11">
    <name type="scientific">Collinsella ihumii</name>
    <dbReference type="NCBI Taxonomy" id="1720204"/>
    <lineage>
        <taxon>Bacteria</taxon>
        <taxon>Bacillati</taxon>
        <taxon>Actinomycetota</taxon>
        <taxon>Coriobacteriia</taxon>
        <taxon>Coriobacteriales</taxon>
        <taxon>Coriobacteriaceae</taxon>
        <taxon>Collinsella</taxon>
    </lineage>
</organism>
<dbReference type="CDD" id="cd06414">
    <property type="entry name" value="GH25_LytC-like"/>
    <property type="match status" value="1"/>
</dbReference>
<feature type="domain" description="NlpC/P60" evidence="9">
    <location>
        <begin position="612"/>
        <end position="745"/>
    </location>
</feature>
<dbReference type="Gene3D" id="3.90.1720.10">
    <property type="entry name" value="endopeptidase domain like (from Nostoc punctiforme)"/>
    <property type="match status" value="1"/>
</dbReference>
<dbReference type="EMBL" id="DYVF01000003">
    <property type="protein sequence ID" value="HJG29833.1"/>
    <property type="molecule type" value="Genomic_DNA"/>
</dbReference>
<accession>A0A921LS81</accession>
<keyword evidence="8" id="KW-0732">Signal</keyword>
<dbReference type="GO" id="GO:0016052">
    <property type="term" value="P:carbohydrate catabolic process"/>
    <property type="evidence" value="ECO:0007669"/>
    <property type="project" value="TreeGrafter"/>
</dbReference>
<dbReference type="InterPro" id="IPR017853">
    <property type="entry name" value="GH"/>
</dbReference>
<dbReference type="Pfam" id="PF19127">
    <property type="entry name" value="Choline_bind_3"/>
    <property type="match status" value="1"/>
</dbReference>
<evidence type="ECO:0000256" key="4">
    <source>
        <dbReference type="ARBA" id="ARBA00022737"/>
    </source>
</evidence>
<dbReference type="InterPro" id="IPR002053">
    <property type="entry name" value="Glyco_hydro_25"/>
</dbReference>
<evidence type="ECO:0000313" key="11">
    <source>
        <dbReference type="Proteomes" id="UP000746751"/>
    </source>
</evidence>
<dbReference type="InterPro" id="IPR038765">
    <property type="entry name" value="Papain-like_cys_pep_sf"/>
</dbReference>
<keyword evidence="3" id="KW-0645">Protease</keyword>